<comment type="caution">
    <text evidence="9">The sequence shown here is derived from an EMBL/GenBank/DDBJ whole genome shotgun (WGS) entry which is preliminary data.</text>
</comment>
<keyword evidence="4 8" id="KW-0040">ANK repeat</keyword>
<keyword evidence="3" id="KW-0677">Repeat</keyword>
<dbReference type="SUPFAM" id="SSF48403">
    <property type="entry name" value="Ankyrin repeat"/>
    <property type="match status" value="1"/>
</dbReference>
<organism evidence="9 10">
    <name type="scientific">Meganyctiphanes norvegica</name>
    <name type="common">Northern krill</name>
    <name type="synonym">Thysanopoda norvegica</name>
    <dbReference type="NCBI Taxonomy" id="48144"/>
    <lineage>
        <taxon>Eukaryota</taxon>
        <taxon>Metazoa</taxon>
        <taxon>Ecdysozoa</taxon>
        <taxon>Arthropoda</taxon>
        <taxon>Crustacea</taxon>
        <taxon>Multicrustacea</taxon>
        <taxon>Malacostraca</taxon>
        <taxon>Eumalacostraca</taxon>
        <taxon>Eucarida</taxon>
        <taxon>Euphausiacea</taxon>
        <taxon>Euphausiidae</taxon>
        <taxon>Meganyctiphanes</taxon>
    </lineage>
</organism>
<dbReference type="PANTHER" id="PTHR47143:SF1">
    <property type="entry name" value="ION_TRANS DOMAIN-CONTAINING PROTEIN"/>
    <property type="match status" value="1"/>
</dbReference>
<evidence type="ECO:0000256" key="7">
    <source>
        <dbReference type="ARBA" id="ARBA00023303"/>
    </source>
</evidence>
<dbReference type="PANTHER" id="PTHR47143">
    <property type="entry name" value="TRANSIENT RECEPTOR POTENTIAL CATION CHANNEL PROTEIN PAINLESS"/>
    <property type="match status" value="1"/>
</dbReference>
<dbReference type="SMART" id="SM00248">
    <property type="entry name" value="ANK"/>
    <property type="match status" value="7"/>
</dbReference>
<feature type="repeat" description="ANK" evidence="8">
    <location>
        <begin position="47"/>
        <end position="79"/>
    </location>
</feature>
<evidence type="ECO:0000313" key="9">
    <source>
        <dbReference type="EMBL" id="CAL4058766.1"/>
    </source>
</evidence>
<dbReference type="Proteomes" id="UP001497623">
    <property type="component" value="Unassembled WGS sequence"/>
</dbReference>
<feature type="repeat" description="ANK" evidence="8">
    <location>
        <begin position="80"/>
        <end position="112"/>
    </location>
</feature>
<reference evidence="9 10" key="1">
    <citation type="submission" date="2024-05" db="EMBL/GenBank/DDBJ databases">
        <authorList>
            <person name="Wallberg A."/>
        </authorList>
    </citation>
    <scope>NUCLEOTIDE SEQUENCE [LARGE SCALE GENOMIC DNA]</scope>
</reference>
<evidence type="ECO:0000256" key="1">
    <source>
        <dbReference type="ARBA" id="ARBA00022448"/>
    </source>
</evidence>
<keyword evidence="2" id="KW-0716">Sensory transduction</keyword>
<protein>
    <submittedName>
        <fullName evidence="9">Uncharacterized protein</fullName>
    </submittedName>
</protein>
<keyword evidence="1" id="KW-0813">Transport</keyword>
<dbReference type="EMBL" id="CAXKWB010000038">
    <property type="protein sequence ID" value="CAL4058766.1"/>
    <property type="molecule type" value="Genomic_DNA"/>
</dbReference>
<name>A0AAV2PKP8_MEGNR</name>
<feature type="repeat" description="ANK" evidence="8">
    <location>
        <begin position="188"/>
        <end position="220"/>
    </location>
</feature>
<evidence type="ECO:0000256" key="3">
    <source>
        <dbReference type="ARBA" id="ARBA00022737"/>
    </source>
</evidence>
<dbReference type="PROSITE" id="PS50088">
    <property type="entry name" value="ANK_REPEAT"/>
    <property type="match status" value="4"/>
</dbReference>
<evidence type="ECO:0000256" key="8">
    <source>
        <dbReference type="PROSITE-ProRule" id="PRU00023"/>
    </source>
</evidence>
<accession>A0AAV2PKP8</accession>
<dbReference type="AlphaFoldDB" id="A0AAV2PKP8"/>
<dbReference type="InterPro" id="IPR002110">
    <property type="entry name" value="Ankyrin_rpt"/>
</dbReference>
<keyword evidence="5" id="KW-0406">Ion transport</keyword>
<evidence type="ECO:0000256" key="6">
    <source>
        <dbReference type="ARBA" id="ARBA00023180"/>
    </source>
</evidence>
<gene>
    <name evidence="9" type="ORF">MNOR_LOCUS210</name>
</gene>
<evidence type="ECO:0000256" key="2">
    <source>
        <dbReference type="ARBA" id="ARBA00022606"/>
    </source>
</evidence>
<dbReference type="InterPro" id="IPR036770">
    <property type="entry name" value="Ankyrin_rpt-contain_sf"/>
</dbReference>
<dbReference type="InterPro" id="IPR052076">
    <property type="entry name" value="TRP_cation_channel"/>
</dbReference>
<dbReference type="GO" id="GO:0022857">
    <property type="term" value="F:transmembrane transporter activity"/>
    <property type="evidence" value="ECO:0007669"/>
    <property type="project" value="TreeGrafter"/>
</dbReference>
<dbReference type="Pfam" id="PF12796">
    <property type="entry name" value="Ank_2"/>
    <property type="match status" value="2"/>
</dbReference>
<evidence type="ECO:0000313" key="10">
    <source>
        <dbReference type="Proteomes" id="UP001497623"/>
    </source>
</evidence>
<dbReference type="PRINTS" id="PR01415">
    <property type="entry name" value="ANKYRIN"/>
</dbReference>
<dbReference type="GO" id="GO:1902495">
    <property type="term" value="C:transmembrane transporter complex"/>
    <property type="evidence" value="ECO:0007669"/>
    <property type="project" value="TreeGrafter"/>
</dbReference>
<feature type="repeat" description="ANK" evidence="8">
    <location>
        <begin position="14"/>
        <end position="46"/>
    </location>
</feature>
<dbReference type="Gene3D" id="1.25.40.20">
    <property type="entry name" value="Ankyrin repeat-containing domain"/>
    <property type="match status" value="3"/>
</dbReference>
<evidence type="ECO:0000256" key="4">
    <source>
        <dbReference type="ARBA" id="ARBA00023043"/>
    </source>
</evidence>
<keyword evidence="6" id="KW-0325">Glycoprotein</keyword>
<proteinExistence type="predicted"/>
<dbReference type="GO" id="GO:0034220">
    <property type="term" value="P:monoatomic ion transmembrane transport"/>
    <property type="evidence" value="ECO:0007669"/>
    <property type="project" value="UniProtKB-KW"/>
</dbReference>
<dbReference type="PROSITE" id="PS50297">
    <property type="entry name" value="ANK_REP_REGION"/>
    <property type="match status" value="4"/>
</dbReference>
<keyword evidence="7" id="KW-0407">Ion channel</keyword>
<evidence type="ECO:0000256" key="5">
    <source>
        <dbReference type="ARBA" id="ARBA00023065"/>
    </source>
</evidence>
<sequence>MVSLGCSINQGDSEGLTPLHIAATHGYSSLAVLLLKAKANYGARTTHGQTPLHLASMNNKAELVELLISVGANLDVVDSDGQTPLHLACIYNNPDVVICLLRLRADASLLDNKGNSALHHAVGTGHIVADVVRELASACRTMLNVQNNNCDTPLHAAIRTHRKDDLAQVVETLVELGSKESVNCVSRLGHSALHLAVLERRLDLLRILLTAGASVNTLDHLRHTPLVSAARANSIEETPYEVQVSQVSMLLHAGARTRNLIQGGEIDDQVRDETVRQLIYNAMHHPPSLAGVCRRALSQYLGPQALVAMNNVILPTTWREFLSFQSLSL</sequence>
<keyword evidence="10" id="KW-1185">Reference proteome</keyword>